<accession>A0A0B7A4I3</accession>
<gene>
    <name evidence="1" type="primary">ORF97398</name>
</gene>
<name>A0A0B7A4I3_9EUPU</name>
<dbReference type="AlphaFoldDB" id="A0A0B7A4I3"/>
<evidence type="ECO:0000313" key="1">
    <source>
        <dbReference type="EMBL" id="CEK75869.1"/>
    </source>
</evidence>
<dbReference type="EMBL" id="HACG01029004">
    <property type="protein sequence ID" value="CEK75869.1"/>
    <property type="molecule type" value="Transcribed_RNA"/>
</dbReference>
<sequence>MPLHIKAKRVQSPSSTSAQVICSKDCHSRIGHYNGCDSTQNTLHETKPIVS</sequence>
<organism evidence="1">
    <name type="scientific">Arion vulgaris</name>
    <dbReference type="NCBI Taxonomy" id="1028688"/>
    <lineage>
        <taxon>Eukaryota</taxon>
        <taxon>Metazoa</taxon>
        <taxon>Spiralia</taxon>
        <taxon>Lophotrochozoa</taxon>
        <taxon>Mollusca</taxon>
        <taxon>Gastropoda</taxon>
        <taxon>Heterobranchia</taxon>
        <taxon>Euthyneura</taxon>
        <taxon>Panpulmonata</taxon>
        <taxon>Eupulmonata</taxon>
        <taxon>Stylommatophora</taxon>
        <taxon>Helicina</taxon>
        <taxon>Arionoidea</taxon>
        <taxon>Arionidae</taxon>
        <taxon>Arion</taxon>
    </lineage>
</organism>
<reference evidence="1" key="1">
    <citation type="submission" date="2014-12" db="EMBL/GenBank/DDBJ databases">
        <title>Insight into the proteome of Arion vulgaris.</title>
        <authorList>
            <person name="Aradska J."/>
            <person name="Bulat T."/>
            <person name="Smidak R."/>
            <person name="Sarate P."/>
            <person name="Gangsoo J."/>
            <person name="Sialana F."/>
            <person name="Bilban M."/>
            <person name="Lubec G."/>
        </authorList>
    </citation>
    <scope>NUCLEOTIDE SEQUENCE</scope>
    <source>
        <tissue evidence="1">Skin</tissue>
    </source>
</reference>
<proteinExistence type="predicted"/>
<protein>
    <submittedName>
        <fullName evidence="1">Uncharacterized protein</fullName>
    </submittedName>
</protein>